<evidence type="ECO:0000313" key="2">
    <source>
        <dbReference type="Proteomes" id="UP000824540"/>
    </source>
</evidence>
<organism evidence="1 2">
    <name type="scientific">Albula glossodonta</name>
    <name type="common">roundjaw bonefish</name>
    <dbReference type="NCBI Taxonomy" id="121402"/>
    <lineage>
        <taxon>Eukaryota</taxon>
        <taxon>Metazoa</taxon>
        <taxon>Chordata</taxon>
        <taxon>Craniata</taxon>
        <taxon>Vertebrata</taxon>
        <taxon>Euteleostomi</taxon>
        <taxon>Actinopterygii</taxon>
        <taxon>Neopterygii</taxon>
        <taxon>Teleostei</taxon>
        <taxon>Albuliformes</taxon>
        <taxon>Albulidae</taxon>
        <taxon>Albula</taxon>
    </lineage>
</organism>
<accession>A0A8T2PN37</accession>
<evidence type="ECO:0000313" key="1">
    <source>
        <dbReference type="EMBL" id="KAG9351557.1"/>
    </source>
</evidence>
<reference evidence="1" key="1">
    <citation type="thesis" date="2021" institute="BYU ScholarsArchive" country="Provo, UT, USA">
        <title>Applications of and Algorithms for Genome Assembly and Genomic Analyses with an Emphasis on Marine Teleosts.</title>
        <authorList>
            <person name="Pickett B.D."/>
        </authorList>
    </citation>
    <scope>NUCLEOTIDE SEQUENCE</scope>
    <source>
        <strain evidence="1">HI-2016</strain>
    </source>
</reference>
<dbReference type="EMBL" id="JAFBMS010000006">
    <property type="protein sequence ID" value="KAG9351557.1"/>
    <property type="molecule type" value="Genomic_DNA"/>
</dbReference>
<dbReference type="Proteomes" id="UP000824540">
    <property type="component" value="Unassembled WGS sequence"/>
</dbReference>
<sequence>MEEGWAGNTVTVFIAVTQKAPCGGDISTPSLLEAMWCHWCKSCSRVTMRKEQGPFPTDFLLQAIKILTTEGERGRQFGQGSDICILLPASVRHRAYHLTPASPETPQLQLPSSAVHPHL</sequence>
<protein>
    <submittedName>
        <fullName evidence="1">Uncharacterized protein</fullName>
    </submittedName>
</protein>
<proteinExistence type="predicted"/>
<dbReference type="AlphaFoldDB" id="A0A8T2PN37"/>
<keyword evidence="2" id="KW-1185">Reference proteome</keyword>
<gene>
    <name evidence="1" type="ORF">JZ751_022808</name>
</gene>
<name>A0A8T2PN37_9TELE</name>
<comment type="caution">
    <text evidence="1">The sequence shown here is derived from an EMBL/GenBank/DDBJ whole genome shotgun (WGS) entry which is preliminary data.</text>
</comment>